<evidence type="ECO:0000256" key="1">
    <source>
        <dbReference type="SAM" id="SignalP"/>
    </source>
</evidence>
<feature type="domain" description="AB hydrolase-1" evidence="2">
    <location>
        <begin position="51"/>
        <end position="170"/>
    </location>
</feature>
<dbReference type="SUPFAM" id="SSF53474">
    <property type="entry name" value="alpha/beta-Hydrolases"/>
    <property type="match status" value="1"/>
</dbReference>
<comment type="caution">
    <text evidence="3">The sequence shown here is derived from an EMBL/GenBank/DDBJ whole genome shotgun (WGS) entry which is preliminary data.</text>
</comment>
<feature type="signal peptide" evidence="1">
    <location>
        <begin position="1"/>
        <end position="26"/>
    </location>
</feature>
<dbReference type="Gene3D" id="3.40.50.1820">
    <property type="entry name" value="alpha/beta hydrolase"/>
    <property type="match status" value="1"/>
</dbReference>
<organism evidence="3 4">
    <name type="scientific">Mucilaginibacter pocheonensis</name>
    <dbReference type="NCBI Taxonomy" id="398050"/>
    <lineage>
        <taxon>Bacteria</taxon>
        <taxon>Pseudomonadati</taxon>
        <taxon>Bacteroidota</taxon>
        <taxon>Sphingobacteriia</taxon>
        <taxon>Sphingobacteriales</taxon>
        <taxon>Sphingobacteriaceae</taxon>
        <taxon>Mucilaginibacter</taxon>
    </lineage>
</organism>
<feature type="chain" id="PRO_5046707032" evidence="1">
    <location>
        <begin position="27"/>
        <end position="292"/>
    </location>
</feature>
<keyword evidence="4" id="KW-1185">Reference proteome</keyword>
<dbReference type="PANTHER" id="PTHR43433:SF5">
    <property type="entry name" value="AB HYDROLASE-1 DOMAIN-CONTAINING PROTEIN"/>
    <property type="match status" value="1"/>
</dbReference>
<dbReference type="PRINTS" id="PR00111">
    <property type="entry name" value="ABHYDROLASE"/>
</dbReference>
<dbReference type="PANTHER" id="PTHR43433">
    <property type="entry name" value="HYDROLASE, ALPHA/BETA FOLD FAMILY PROTEIN"/>
    <property type="match status" value="1"/>
</dbReference>
<gene>
    <name evidence="3" type="ORF">J2W55_000820</name>
</gene>
<evidence type="ECO:0000259" key="2">
    <source>
        <dbReference type="Pfam" id="PF00561"/>
    </source>
</evidence>
<name>A0ABU1T6I6_9SPHI</name>
<dbReference type="Proteomes" id="UP001247620">
    <property type="component" value="Unassembled WGS sequence"/>
</dbReference>
<dbReference type="Pfam" id="PF00561">
    <property type="entry name" value="Abhydrolase_1"/>
    <property type="match status" value="1"/>
</dbReference>
<accession>A0ABU1T6I6</accession>
<dbReference type="EMBL" id="JAVDUU010000001">
    <property type="protein sequence ID" value="MDR6940992.1"/>
    <property type="molecule type" value="Genomic_DNA"/>
</dbReference>
<sequence>MKNTNNTLANIPLMIMAMMTASNIQAQTSGPGQYASVNGINMYYEIHGTGKPLVLLHGGGSTIYTSFARILPALAKTHQVIAVELQAHGHTGDRNAPETFTQDADDVAELLRQLNIPKADVFGFSNGGHTCLELAIRHPDRVNKLIIASAFYKRDGVPAGFWKGFDNPKFSDMPQIYKDEYLKIKDESALMNMFNKDVQRMFLFKDWKKEDIASIQAPALVVIGDRDLPTPEHAAEMARLMPHGRLAILPGGHGEYFGEAFFPDNGSKMPEVFTALIEDFLAAPAPRDNAHN</sequence>
<protein>
    <submittedName>
        <fullName evidence="3">Pimeloyl-ACP methyl ester carboxylesterase</fullName>
    </submittedName>
</protein>
<dbReference type="InterPro" id="IPR000073">
    <property type="entry name" value="AB_hydrolase_1"/>
</dbReference>
<proteinExistence type="predicted"/>
<reference evidence="3 4" key="1">
    <citation type="submission" date="2023-07" db="EMBL/GenBank/DDBJ databases">
        <title>Sorghum-associated microbial communities from plants grown in Nebraska, USA.</title>
        <authorList>
            <person name="Schachtman D."/>
        </authorList>
    </citation>
    <scope>NUCLEOTIDE SEQUENCE [LARGE SCALE GENOMIC DNA]</scope>
    <source>
        <strain evidence="3 4">3262</strain>
    </source>
</reference>
<evidence type="ECO:0000313" key="4">
    <source>
        <dbReference type="Proteomes" id="UP001247620"/>
    </source>
</evidence>
<evidence type="ECO:0000313" key="3">
    <source>
        <dbReference type="EMBL" id="MDR6940992.1"/>
    </source>
</evidence>
<keyword evidence="1" id="KW-0732">Signal</keyword>
<dbReference type="InterPro" id="IPR029058">
    <property type="entry name" value="AB_hydrolase_fold"/>
</dbReference>
<dbReference type="InterPro" id="IPR050471">
    <property type="entry name" value="AB_hydrolase"/>
</dbReference>
<dbReference type="RefSeq" id="WP_310092257.1">
    <property type="nucleotide sequence ID" value="NZ_JAVDUU010000001.1"/>
</dbReference>